<sequence length="415" mass="48994">MEHLLSSFVRVLRKLDDVDDLLAIFQEFENYPLALSMEDRSRLLDFPDLATQIERIQGAAGSTGTLSKQDLLKKAALSPRNLTWPEIDVLKNRYWGRVTSEENMVFCTALDKLAQVSEEHSTETFNRLRVFQSRLYNEHEAKAIENVSEEEGRCIDDMQEDEDQTELERMIQEGQLWLQKLWEEYHREKLWDYAIFENPEWKVENPDIWEFYERKSEYSGRMAFSAIVSTIKIESIYLVPSLDWSSKVSTEDESFSVILRELWKQFKYLRLYSLKKNTTEFAFDIGSLQKRFTEGLIEGILQNVFLYLDRNAAESVTKNHFANDFWIWTVDPEYEEDGEDQSGYKGYLRVRLQQLIHNFYVARHWHANEVSLKDLWVAAQKDPYNQSFVSLDEEEILGQDSTWEVATAVRSKNRD</sequence>
<dbReference type="AlphaFoldDB" id="A0A9W9TGG0"/>
<dbReference type="EMBL" id="JAPQKT010000009">
    <property type="protein sequence ID" value="KAJ5221942.1"/>
    <property type="molecule type" value="Genomic_DNA"/>
</dbReference>
<accession>A0A9W9TGG0</accession>
<dbReference type="RefSeq" id="XP_056496865.1">
    <property type="nucleotide sequence ID" value="XM_056649734.1"/>
</dbReference>
<comment type="caution">
    <text evidence="1">The sequence shown here is derived from an EMBL/GenBank/DDBJ whole genome shotgun (WGS) entry which is preliminary data.</text>
</comment>
<evidence type="ECO:0000313" key="2">
    <source>
        <dbReference type="Proteomes" id="UP001147733"/>
    </source>
</evidence>
<reference evidence="1" key="2">
    <citation type="journal article" date="2023" name="IMA Fungus">
        <title>Comparative genomic study of the Penicillium genus elucidates a diverse pangenome and 15 lateral gene transfer events.</title>
        <authorList>
            <person name="Petersen C."/>
            <person name="Sorensen T."/>
            <person name="Nielsen M.R."/>
            <person name="Sondergaard T.E."/>
            <person name="Sorensen J.L."/>
            <person name="Fitzpatrick D.A."/>
            <person name="Frisvad J.C."/>
            <person name="Nielsen K.L."/>
        </authorList>
    </citation>
    <scope>NUCLEOTIDE SEQUENCE</scope>
    <source>
        <strain evidence="1">IBT 23319</strain>
    </source>
</reference>
<gene>
    <name evidence="1" type="ORF">N7469_010829</name>
</gene>
<keyword evidence="2" id="KW-1185">Reference proteome</keyword>
<evidence type="ECO:0000313" key="1">
    <source>
        <dbReference type="EMBL" id="KAJ5221942.1"/>
    </source>
</evidence>
<organism evidence="1 2">
    <name type="scientific">Penicillium citrinum</name>
    <dbReference type="NCBI Taxonomy" id="5077"/>
    <lineage>
        <taxon>Eukaryota</taxon>
        <taxon>Fungi</taxon>
        <taxon>Dikarya</taxon>
        <taxon>Ascomycota</taxon>
        <taxon>Pezizomycotina</taxon>
        <taxon>Eurotiomycetes</taxon>
        <taxon>Eurotiomycetidae</taxon>
        <taxon>Eurotiales</taxon>
        <taxon>Aspergillaceae</taxon>
        <taxon>Penicillium</taxon>
    </lineage>
</organism>
<name>A0A9W9TGG0_PENCI</name>
<proteinExistence type="predicted"/>
<dbReference type="Proteomes" id="UP001147733">
    <property type="component" value="Unassembled WGS sequence"/>
</dbReference>
<dbReference type="GeneID" id="81388901"/>
<dbReference type="OrthoDB" id="4777915at2759"/>
<reference evidence="1" key="1">
    <citation type="submission" date="2022-11" db="EMBL/GenBank/DDBJ databases">
        <authorList>
            <person name="Petersen C."/>
        </authorList>
    </citation>
    <scope>NUCLEOTIDE SEQUENCE</scope>
    <source>
        <strain evidence="1">IBT 23319</strain>
    </source>
</reference>
<protein>
    <submittedName>
        <fullName evidence="1">Uncharacterized protein</fullName>
    </submittedName>
</protein>